<keyword evidence="3" id="KW-0808">Transferase</keyword>
<gene>
    <name evidence="3" type="ORF">ABID49_001481</name>
</gene>
<dbReference type="PANTHER" id="PTHR11786:SF0">
    <property type="entry name" value="ARYLAMINE N-ACETYLTRANSFERASE 4-RELATED"/>
    <property type="match status" value="1"/>
</dbReference>
<dbReference type="InterPro" id="IPR038765">
    <property type="entry name" value="Papain-like_cys_pep_sf"/>
</dbReference>
<dbReference type="Pfam" id="PF00797">
    <property type="entry name" value="Acetyltransf_2"/>
    <property type="match status" value="1"/>
</dbReference>
<evidence type="ECO:0000256" key="2">
    <source>
        <dbReference type="RuleBase" id="RU003452"/>
    </source>
</evidence>
<dbReference type="RefSeq" id="WP_354196849.1">
    <property type="nucleotide sequence ID" value="NZ_JBEPLW010000009.1"/>
</dbReference>
<dbReference type="EMBL" id="JBEPLW010000009">
    <property type="protein sequence ID" value="MET3575576.1"/>
    <property type="molecule type" value="Genomic_DNA"/>
</dbReference>
<evidence type="ECO:0000313" key="3">
    <source>
        <dbReference type="EMBL" id="MET3575576.1"/>
    </source>
</evidence>
<comment type="similarity">
    <text evidence="1 2">Belongs to the arylamine N-acetyltransferase family.</text>
</comment>
<name>A0ABV2GBB7_9BACL</name>
<dbReference type="InterPro" id="IPR001447">
    <property type="entry name" value="Arylamine_N-AcTrfase"/>
</dbReference>
<dbReference type="InterPro" id="IPR053710">
    <property type="entry name" value="Arylamine_NAT_domain_sf"/>
</dbReference>
<keyword evidence="3" id="KW-0012">Acyltransferase</keyword>
<evidence type="ECO:0000256" key="1">
    <source>
        <dbReference type="ARBA" id="ARBA00006547"/>
    </source>
</evidence>
<proteinExistence type="inferred from homology"/>
<evidence type="ECO:0000313" key="4">
    <source>
        <dbReference type="Proteomes" id="UP001549099"/>
    </source>
</evidence>
<dbReference type="PANTHER" id="PTHR11786">
    <property type="entry name" value="N-HYDROXYARYLAMINE O-ACETYLTRANSFERASE"/>
    <property type="match status" value="1"/>
</dbReference>
<dbReference type="EC" id="2.3.1.118" evidence="3"/>
<keyword evidence="4" id="KW-1185">Reference proteome</keyword>
<dbReference type="Gene3D" id="3.30.2140.20">
    <property type="match status" value="1"/>
</dbReference>
<organism evidence="3 4">
    <name type="scientific">Bhargavaea ullalensis</name>
    <dbReference type="NCBI Taxonomy" id="1265685"/>
    <lineage>
        <taxon>Bacteria</taxon>
        <taxon>Bacillati</taxon>
        <taxon>Bacillota</taxon>
        <taxon>Bacilli</taxon>
        <taxon>Bacillales</taxon>
        <taxon>Caryophanaceae</taxon>
        <taxon>Bhargavaea</taxon>
    </lineage>
</organism>
<sequence length="247" mass="27794">MNVDQYLKRIGVKDSGTGDLELLSRLQEQHLLHIPFENLDVMRKVPIGLDPAGYYEKIIGNHRGGFCYELNGLFHWLLTEIGYQTRLISATVMRPDGTWAMERSHAAQIVELDGPYLVDVGFGDSARVPLPLTGEEKEDVSGTYRALETEEGLYELQRKEEASWRTLLRFDLSAKALPDFEAACRFNQTSPDSNFTQKEIVTIATPDGRLTLSGNSLTISRNGEKDTVSITDEERAAILERDFGIRL</sequence>
<comment type="caution">
    <text evidence="3">The sequence shown here is derived from an EMBL/GenBank/DDBJ whole genome shotgun (WGS) entry which is preliminary data.</text>
</comment>
<dbReference type="SUPFAM" id="SSF54001">
    <property type="entry name" value="Cysteine proteinases"/>
    <property type="match status" value="1"/>
</dbReference>
<accession>A0ABV2GBB7</accession>
<reference evidence="3 4" key="1">
    <citation type="submission" date="2024-06" db="EMBL/GenBank/DDBJ databases">
        <title>Genomic Encyclopedia of Type Strains, Phase IV (KMG-IV): sequencing the most valuable type-strain genomes for metagenomic binning, comparative biology and taxonomic classification.</title>
        <authorList>
            <person name="Goeker M."/>
        </authorList>
    </citation>
    <scope>NUCLEOTIDE SEQUENCE [LARGE SCALE GENOMIC DNA]</scope>
    <source>
        <strain evidence="3 4">DSM 26128</strain>
    </source>
</reference>
<dbReference type="PRINTS" id="PR01543">
    <property type="entry name" value="ANATRNSFRASE"/>
</dbReference>
<protein>
    <submittedName>
        <fullName evidence="3">N-hydroxyarylamine O-acetyltransferase</fullName>
        <ecNumber evidence="3">2.3.1.118</ecNumber>
    </submittedName>
</protein>
<dbReference type="GO" id="GO:0046990">
    <property type="term" value="F:N-hydroxyarylamine O-acetyltransferase activity"/>
    <property type="evidence" value="ECO:0007669"/>
    <property type="project" value="UniProtKB-EC"/>
</dbReference>
<dbReference type="Proteomes" id="UP001549099">
    <property type="component" value="Unassembled WGS sequence"/>
</dbReference>